<protein>
    <recommendedName>
        <fullName evidence="2">histidine kinase</fullName>
        <ecNumber evidence="2">2.7.13.3</ecNumber>
    </recommendedName>
</protein>
<evidence type="ECO:0000259" key="5">
    <source>
        <dbReference type="PROSITE" id="PS50109"/>
    </source>
</evidence>
<dbReference type="Proteomes" id="UP000229897">
    <property type="component" value="Chromosome"/>
</dbReference>
<evidence type="ECO:0000313" key="6">
    <source>
        <dbReference type="EMBL" id="ATQ75059.1"/>
    </source>
</evidence>
<gene>
    <name evidence="6" type="ORF">CR152_11405</name>
</gene>
<dbReference type="PRINTS" id="PR00344">
    <property type="entry name" value="BCTRLSENSOR"/>
</dbReference>
<dbReference type="PROSITE" id="PS50109">
    <property type="entry name" value="HIS_KIN"/>
    <property type="match status" value="1"/>
</dbReference>
<evidence type="ECO:0000256" key="2">
    <source>
        <dbReference type="ARBA" id="ARBA00012438"/>
    </source>
</evidence>
<dbReference type="AlphaFoldDB" id="A0A2D2DJA7"/>
<dbReference type="GO" id="GO:0007234">
    <property type="term" value="P:osmosensory signaling via phosphorelay pathway"/>
    <property type="evidence" value="ECO:0007669"/>
    <property type="project" value="TreeGrafter"/>
</dbReference>
<proteinExistence type="predicted"/>
<dbReference type="EMBL" id="CP024608">
    <property type="protein sequence ID" value="ATQ75059.1"/>
    <property type="molecule type" value="Genomic_DNA"/>
</dbReference>
<evidence type="ECO:0000256" key="4">
    <source>
        <dbReference type="ARBA" id="ARBA00022777"/>
    </source>
</evidence>
<dbReference type="Gene3D" id="3.30.565.10">
    <property type="entry name" value="Histidine kinase-like ATPase, C-terminal domain"/>
    <property type="match status" value="1"/>
</dbReference>
<keyword evidence="3" id="KW-0808">Transferase</keyword>
<dbReference type="InterPro" id="IPR004358">
    <property type="entry name" value="Sig_transdc_His_kin-like_C"/>
</dbReference>
<dbReference type="GO" id="GO:0004673">
    <property type="term" value="F:protein histidine kinase activity"/>
    <property type="evidence" value="ECO:0007669"/>
    <property type="project" value="UniProtKB-EC"/>
</dbReference>
<evidence type="ECO:0000256" key="3">
    <source>
        <dbReference type="ARBA" id="ARBA00022679"/>
    </source>
</evidence>
<dbReference type="InterPro" id="IPR005467">
    <property type="entry name" value="His_kinase_dom"/>
</dbReference>
<keyword evidence="7" id="KW-1185">Reference proteome</keyword>
<sequence>MLYDFLRNNRDELTARCRTKVNARPGRNASTGQLQNGIPMFLDQIIRTLEVEESTGPGDSTRISGPAGGAQTLSEVSVTAAQHGKDLLELGFSVDQVVHDYGDLCQAITDLAVERDAPFRVDEFRTLNRCLDNAISDAVTEFSYQRDEIFSRKLAAESNRRLGFYSDELRSFLGTASLAFAAAKAGNLSLGGATGSILEKSLLSLEKLIAESLEDVRLQSSDPAILDVFSLSKMIDEIVSVADPLALPHTCTLRVQPVELSLGLMGNRDLLLAAVAYVLQNAFKFTKPNTEVLLTAYGAADRILIDIRDHCGGLAPGVEETMFLPYSQRNGSRTGAGLGLAISMQSIRANDGTLSVRDVPGTGCIFTISLPRHTLPN</sequence>
<dbReference type="KEGG" id="mass:CR152_11405"/>
<keyword evidence="4 6" id="KW-0418">Kinase</keyword>
<dbReference type="GO" id="GO:0000156">
    <property type="term" value="F:phosphorelay response regulator activity"/>
    <property type="evidence" value="ECO:0007669"/>
    <property type="project" value="TreeGrafter"/>
</dbReference>
<feature type="domain" description="Histidine kinase" evidence="5">
    <location>
        <begin position="164"/>
        <end position="374"/>
    </location>
</feature>
<reference evidence="6" key="1">
    <citation type="submission" date="2017-10" db="EMBL/GenBank/DDBJ databases">
        <title>Massilia psychrophilum sp. nov., a novel purple-pigmented bacterium isolated from Tianshan glacier, Xinjiang Municipality, China.</title>
        <authorList>
            <person name="Wang H."/>
        </authorList>
    </citation>
    <scope>NUCLEOTIDE SEQUENCE [LARGE SCALE GENOMIC DNA]</scope>
    <source>
        <strain evidence="6">B2</strain>
    </source>
</reference>
<evidence type="ECO:0000256" key="1">
    <source>
        <dbReference type="ARBA" id="ARBA00000085"/>
    </source>
</evidence>
<dbReference type="InterPro" id="IPR036890">
    <property type="entry name" value="HATPase_C_sf"/>
</dbReference>
<dbReference type="GO" id="GO:0030295">
    <property type="term" value="F:protein kinase activator activity"/>
    <property type="evidence" value="ECO:0007669"/>
    <property type="project" value="TreeGrafter"/>
</dbReference>
<dbReference type="SUPFAM" id="SSF55874">
    <property type="entry name" value="ATPase domain of HSP90 chaperone/DNA topoisomerase II/histidine kinase"/>
    <property type="match status" value="1"/>
</dbReference>
<name>A0A2D2DJA7_9BURK</name>
<dbReference type="Pfam" id="PF02518">
    <property type="entry name" value="HATPase_c"/>
    <property type="match status" value="1"/>
</dbReference>
<dbReference type="RefSeq" id="WP_099875028.1">
    <property type="nucleotide sequence ID" value="NZ_CP024608.1"/>
</dbReference>
<dbReference type="InterPro" id="IPR003594">
    <property type="entry name" value="HATPase_dom"/>
</dbReference>
<dbReference type="EC" id="2.7.13.3" evidence="2"/>
<accession>A0A2D2DJA7</accession>
<organism evidence="6 7">
    <name type="scientific">Massilia violaceinigra</name>
    <dbReference type="NCBI Taxonomy" id="2045208"/>
    <lineage>
        <taxon>Bacteria</taxon>
        <taxon>Pseudomonadati</taxon>
        <taxon>Pseudomonadota</taxon>
        <taxon>Betaproteobacteria</taxon>
        <taxon>Burkholderiales</taxon>
        <taxon>Oxalobacteraceae</taxon>
        <taxon>Telluria group</taxon>
        <taxon>Massilia</taxon>
    </lineage>
</organism>
<comment type="catalytic activity">
    <reaction evidence="1">
        <text>ATP + protein L-histidine = ADP + protein N-phospho-L-histidine.</text>
        <dbReference type="EC" id="2.7.13.3"/>
    </reaction>
</comment>
<dbReference type="OrthoDB" id="9146955at2"/>
<evidence type="ECO:0000313" key="7">
    <source>
        <dbReference type="Proteomes" id="UP000229897"/>
    </source>
</evidence>
<dbReference type="InterPro" id="IPR050351">
    <property type="entry name" value="BphY/WalK/GraS-like"/>
</dbReference>
<dbReference type="PANTHER" id="PTHR42878">
    <property type="entry name" value="TWO-COMPONENT HISTIDINE KINASE"/>
    <property type="match status" value="1"/>
</dbReference>
<dbReference type="PANTHER" id="PTHR42878:SF14">
    <property type="entry name" value="OSMOLARITY TWO-COMPONENT SYSTEM PROTEIN SSK1"/>
    <property type="match status" value="1"/>
</dbReference>
<dbReference type="SMART" id="SM00387">
    <property type="entry name" value="HATPase_c"/>
    <property type="match status" value="1"/>
</dbReference>